<protein>
    <submittedName>
        <fullName evidence="2">Uncharacterized protein</fullName>
    </submittedName>
</protein>
<keyword evidence="1" id="KW-0812">Transmembrane</keyword>
<dbReference type="EMBL" id="VSRR010000126">
    <property type="protein sequence ID" value="MPC10649.1"/>
    <property type="molecule type" value="Genomic_DNA"/>
</dbReference>
<name>A0A5B7CM70_PORTR</name>
<evidence type="ECO:0000313" key="2">
    <source>
        <dbReference type="EMBL" id="MPC10649.1"/>
    </source>
</evidence>
<accession>A0A5B7CM70</accession>
<reference evidence="2 3" key="1">
    <citation type="submission" date="2019-05" db="EMBL/GenBank/DDBJ databases">
        <title>Another draft genome of Portunus trituberculatus and its Hox gene families provides insights of decapod evolution.</title>
        <authorList>
            <person name="Jeong J.-H."/>
            <person name="Song I."/>
            <person name="Kim S."/>
            <person name="Choi T."/>
            <person name="Kim D."/>
            <person name="Ryu S."/>
            <person name="Kim W."/>
        </authorList>
    </citation>
    <scope>NUCLEOTIDE SEQUENCE [LARGE SCALE GENOMIC DNA]</scope>
    <source>
        <tissue evidence="2">Muscle</tissue>
    </source>
</reference>
<keyword evidence="3" id="KW-1185">Reference proteome</keyword>
<comment type="caution">
    <text evidence="2">The sequence shown here is derived from an EMBL/GenBank/DDBJ whole genome shotgun (WGS) entry which is preliminary data.</text>
</comment>
<gene>
    <name evidence="2" type="ORF">E2C01_003288</name>
</gene>
<keyword evidence="1" id="KW-1133">Transmembrane helix</keyword>
<proteinExistence type="predicted"/>
<feature type="transmembrane region" description="Helical" evidence="1">
    <location>
        <begin position="13"/>
        <end position="31"/>
    </location>
</feature>
<keyword evidence="1" id="KW-0472">Membrane</keyword>
<dbReference type="Proteomes" id="UP000324222">
    <property type="component" value="Unassembled WGS sequence"/>
</dbReference>
<organism evidence="2 3">
    <name type="scientific">Portunus trituberculatus</name>
    <name type="common">Swimming crab</name>
    <name type="synonym">Neptunus trituberculatus</name>
    <dbReference type="NCBI Taxonomy" id="210409"/>
    <lineage>
        <taxon>Eukaryota</taxon>
        <taxon>Metazoa</taxon>
        <taxon>Ecdysozoa</taxon>
        <taxon>Arthropoda</taxon>
        <taxon>Crustacea</taxon>
        <taxon>Multicrustacea</taxon>
        <taxon>Malacostraca</taxon>
        <taxon>Eumalacostraca</taxon>
        <taxon>Eucarida</taxon>
        <taxon>Decapoda</taxon>
        <taxon>Pleocyemata</taxon>
        <taxon>Brachyura</taxon>
        <taxon>Eubrachyura</taxon>
        <taxon>Portunoidea</taxon>
        <taxon>Portunidae</taxon>
        <taxon>Portuninae</taxon>
        <taxon>Portunus</taxon>
    </lineage>
</organism>
<sequence length="102" mass="11288">MKPNPSRALGRHGLGRLCTLAVLSLTFRCIVFNTRLNKSKAWVHALVGPVTFYAERRLCASQEDESGTARRSYCKRCEDFGASNLMTLDSGTPPSRRMAANP</sequence>
<evidence type="ECO:0000313" key="3">
    <source>
        <dbReference type="Proteomes" id="UP000324222"/>
    </source>
</evidence>
<dbReference type="AlphaFoldDB" id="A0A5B7CM70"/>
<evidence type="ECO:0000256" key="1">
    <source>
        <dbReference type="SAM" id="Phobius"/>
    </source>
</evidence>